<proteinExistence type="predicted"/>
<dbReference type="Pfam" id="PF17574">
    <property type="entry name" value="TA_inhibitor"/>
    <property type="match status" value="1"/>
</dbReference>
<protein>
    <recommendedName>
        <fullName evidence="3">Inhibitor of toxin/antitoxin system</fullName>
    </recommendedName>
</protein>
<dbReference type="InterPro" id="IPR035151">
    <property type="entry name" value="TA_inhibitor"/>
</dbReference>
<reference evidence="1 2" key="1">
    <citation type="submission" date="2023-05" db="EMBL/GenBank/DDBJ databases">
        <title>Genome sequence of Klebsiella pneumoniae phages.</title>
        <authorList>
            <person name="Hammerl J.A."/>
            <person name="Filippov A.A."/>
            <person name="Swierczewski B.E."/>
            <person name="Bugert J.J."/>
        </authorList>
    </citation>
    <scope>NUCLEOTIDE SEQUENCE [LARGE SCALE GENOMIC DNA]</scope>
</reference>
<evidence type="ECO:0008006" key="3">
    <source>
        <dbReference type="Google" id="ProtNLM"/>
    </source>
</evidence>
<keyword evidence="2" id="KW-1185">Reference proteome</keyword>
<organism evidence="1 2">
    <name type="scientific">Klebsiella phage vB_KpnP_EKp2</name>
    <dbReference type="NCBI Taxonomy" id="3065243"/>
    <lineage>
        <taxon>Viruses</taxon>
        <taxon>Duplodnaviria</taxon>
        <taxon>Heunggongvirae</taxon>
        <taxon>Uroviricota</taxon>
        <taxon>Caudoviricetes</taxon>
        <taxon>Autographivirales</taxon>
        <taxon>Autotranscriptaviridae</taxon>
        <taxon>Studiervirinae</taxon>
        <taxon>Przondovirus</taxon>
        <taxon>Przondovirus EKp2</taxon>
    </lineage>
</organism>
<evidence type="ECO:0000313" key="2">
    <source>
        <dbReference type="Proteomes" id="UP001303568"/>
    </source>
</evidence>
<dbReference type="EMBL" id="OQ921102">
    <property type="protein sequence ID" value="WOZ56318.1"/>
    <property type="molecule type" value="Genomic_DNA"/>
</dbReference>
<sequence length="90" mass="10345">MTTKVSTTIRLSDTVDQWSRRVHVNVRNQKVTTVYRWKSKDGRDHTQRITLNDDQTSRLLAALVNAQDKVMTGDESRKKAFGEKLAKSIL</sequence>
<gene>
    <name evidence="1" type="ORF">vBKpnPEKp2_020</name>
</gene>
<accession>A0AAX4G5S6</accession>
<dbReference type="Proteomes" id="UP001303568">
    <property type="component" value="Segment"/>
</dbReference>
<evidence type="ECO:0000313" key="1">
    <source>
        <dbReference type="EMBL" id="WOZ56318.1"/>
    </source>
</evidence>
<name>A0AAX4G5S6_9CAUD</name>